<protein>
    <submittedName>
        <fullName evidence="1">Uncharacterized protein</fullName>
    </submittedName>
</protein>
<accession>A0ACB9MAH7</accession>
<keyword evidence="2" id="KW-1185">Reference proteome</keyword>
<organism evidence="1 2">
    <name type="scientific">Melastoma candidum</name>
    <dbReference type="NCBI Taxonomy" id="119954"/>
    <lineage>
        <taxon>Eukaryota</taxon>
        <taxon>Viridiplantae</taxon>
        <taxon>Streptophyta</taxon>
        <taxon>Embryophyta</taxon>
        <taxon>Tracheophyta</taxon>
        <taxon>Spermatophyta</taxon>
        <taxon>Magnoliopsida</taxon>
        <taxon>eudicotyledons</taxon>
        <taxon>Gunneridae</taxon>
        <taxon>Pentapetalae</taxon>
        <taxon>rosids</taxon>
        <taxon>malvids</taxon>
        <taxon>Myrtales</taxon>
        <taxon>Melastomataceae</taxon>
        <taxon>Melastomatoideae</taxon>
        <taxon>Melastomateae</taxon>
        <taxon>Melastoma</taxon>
    </lineage>
</organism>
<reference evidence="2" key="1">
    <citation type="journal article" date="2023" name="Front. Plant Sci.">
        <title>Chromosomal-level genome assembly of Melastoma candidum provides insights into trichome evolution.</title>
        <authorList>
            <person name="Zhong Y."/>
            <person name="Wu W."/>
            <person name="Sun C."/>
            <person name="Zou P."/>
            <person name="Liu Y."/>
            <person name="Dai S."/>
            <person name="Zhou R."/>
        </authorList>
    </citation>
    <scope>NUCLEOTIDE SEQUENCE [LARGE SCALE GENOMIC DNA]</scope>
</reference>
<dbReference type="EMBL" id="CM042889">
    <property type="protein sequence ID" value="KAI4321298.1"/>
    <property type="molecule type" value="Genomic_DNA"/>
</dbReference>
<sequence>MEDDETEFSLKEWDVRARIVGRQNTGSRRFSASNVRTLREEARSFRSNFTVSSTASSPGYLLHDEIDPSTYSFTNAVKALQAKQRYVNVWDSMSPEGFVLNSKWSDAERYICNPLSGEVPMECLSAKTLSQRSFRSITSRITMSAPLVYPSHYPRHIQPRPPPPASTPPATSHNSAVLPIQENKAGLGRTRDIGIQSTMSDSISSSSLSPASTPSIREREVKRCALEAEDSLNSESKVNLSEEEGEEKDQRKGDERTIIIIQGIDGEVDDENDESIEGGGGGDSGRIGQVRMKCRRGGCLSWVMAMRKNEKKNKKKMNHKPKRMHRLLFLPGIKGC</sequence>
<comment type="caution">
    <text evidence="1">The sequence shown here is derived from an EMBL/GenBank/DDBJ whole genome shotgun (WGS) entry which is preliminary data.</text>
</comment>
<proteinExistence type="predicted"/>
<name>A0ACB9MAH7_9MYRT</name>
<gene>
    <name evidence="1" type="ORF">MLD38_034699</name>
</gene>
<dbReference type="Proteomes" id="UP001057402">
    <property type="component" value="Chromosome 10"/>
</dbReference>
<evidence type="ECO:0000313" key="1">
    <source>
        <dbReference type="EMBL" id="KAI4321298.1"/>
    </source>
</evidence>
<evidence type="ECO:0000313" key="2">
    <source>
        <dbReference type="Proteomes" id="UP001057402"/>
    </source>
</evidence>